<comment type="subcellular location">
    <subcellularLocation>
        <location evidence="3">Endoplasmic reticulum lumen</location>
    </subcellularLocation>
</comment>
<comment type="cofactor">
    <cofactor evidence="1">
        <name>L-ascorbate</name>
        <dbReference type="ChEBI" id="CHEBI:38290"/>
    </cofactor>
</comment>
<keyword evidence="10" id="KW-0560">Oxidoreductase</keyword>
<dbReference type="InterPro" id="IPR005123">
    <property type="entry name" value="Oxoglu/Fe-dep_dioxygenase_dom"/>
</dbReference>
<keyword evidence="14" id="KW-0732">Signal</keyword>
<dbReference type="SMART" id="SM00702">
    <property type="entry name" value="P4Hc"/>
    <property type="match status" value="1"/>
</dbReference>
<dbReference type="Gene3D" id="2.60.120.620">
    <property type="entry name" value="q2cbj1_9rhob like domain"/>
    <property type="match status" value="1"/>
</dbReference>
<evidence type="ECO:0000256" key="14">
    <source>
        <dbReference type="SAM" id="SignalP"/>
    </source>
</evidence>
<dbReference type="PROSITE" id="PS51471">
    <property type="entry name" value="FE2OG_OXY"/>
    <property type="match status" value="1"/>
</dbReference>
<reference evidence="16 17" key="1">
    <citation type="journal article" date="2016" name="Genome Biol. Evol.">
        <title>Gene Family Evolution Reflects Adaptation to Soil Environmental Stressors in the Genome of the Collembolan Orchesella cincta.</title>
        <authorList>
            <person name="Faddeeva-Vakhrusheva A."/>
            <person name="Derks M.F."/>
            <person name="Anvar S.Y."/>
            <person name="Agamennone V."/>
            <person name="Suring W."/>
            <person name="Smit S."/>
            <person name="van Straalen N.M."/>
            <person name="Roelofs D."/>
        </authorList>
    </citation>
    <scope>NUCLEOTIDE SEQUENCE [LARGE SCALE GENOMIC DNA]</scope>
    <source>
        <tissue evidence="16">Mixed pool</tissue>
    </source>
</reference>
<comment type="caution">
    <text evidence="16">The sequence shown here is derived from an EMBL/GenBank/DDBJ whole genome shotgun (WGS) entry which is preliminary data.</text>
</comment>
<dbReference type="Proteomes" id="UP000094527">
    <property type="component" value="Unassembled WGS sequence"/>
</dbReference>
<dbReference type="InterPro" id="IPR044862">
    <property type="entry name" value="Pro_4_hyd_alph_FE2OG_OXY"/>
</dbReference>
<comment type="function">
    <text evidence="2">Catalyzes the post-translational formation of 4-hydroxyproline in -Xaa-Pro-Gly- sequences in collagens and other proteins.</text>
</comment>
<keyword evidence="11" id="KW-0408">Iron</keyword>
<name>A0A1D2MU57_ORCCI</name>
<keyword evidence="7" id="KW-0256">Endoplasmic reticulum</keyword>
<evidence type="ECO:0000256" key="8">
    <source>
        <dbReference type="ARBA" id="ARBA00022896"/>
    </source>
</evidence>
<keyword evidence="12" id="KW-0325">Glycoprotein</keyword>
<evidence type="ECO:0000256" key="1">
    <source>
        <dbReference type="ARBA" id="ARBA00001961"/>
    </source>
</evidence>
<evidence type="ECO:0000256" key="12">
    <source>
        <dbReference type="ARBA" id="ARBA00023180"/>
    </source>
</evidence>
<dbReference type="AlphaFoldDB" id="A0A1D2MU57"/>
<sequence>MSFSGSVWVIVPFYLLLTFVVTAASEQCGSEQGDKPTLQTLSEELNKTEGLGSVGGQACKAKRETGDEESEENWRIETGLDFIRENTMLRIDEDLYFGLDEYSKFRRDELSLLELVRTFIREVKGVRALPLGASATVLSGDDTGGNKPAWCFYPYQLKNLAQTEVIIYEVLRDFYWSVLKKERKGQFLALDSYLKDIEESSLRAITYVEYTNEKKNSTFEDREDPYLYIATHPLLLYRMVRRFAEDLQPILLELEEYEDLISDLYDKANPDLVVFPNHDDLTDALESIKRIQEGTNLNTLEFATGKMDQLQTDIHVNALHALEIGAYYFTAGHFAYAVEWMYYALNTVSQSSVIEKYPIIERFFRKSFDHLVEVHNQNWEPTSKNYWNLGVFHTKVTAPFEPKSYVLMRQIMKDEAAGLRKTLDWNWSVNVNFMHVCAGKNLQTEEERKGLKCWLQRKHNPYWSINPLKMEILNRDPPVYQIYDFIGDKLIEKMKKAAVDGLERSTVVDRNDHSRSVVDTTRTSSQVWLYDDRENGKFLLPLTYRMELLSQLTIAPPQACDAYQVASYGPSHHYAPHIDSFEDTRRAVAKGNRIVTIMGYMSHVKAGGRTGFPLLGVAAEPIKGSVVMWYNLKKNGAERDMRTWHGGCPVVFGVKWITNKWVYYNENFRNFPCGLNQDE</sequence>
<proteinExistence type="inferred from homology"/>
<comment type="similarity">
    <text evidence="4">Belongs to the P4HA family.</text>
</comment>
<feature type="region of interest" description="Disordered" evidence="13">
    <location>
        <begin position="49"/>
        <end position="70"/>
    </location>
</feature>
<keyword evidence="9" id="KW-0223">Dioxygenase</keyword>
<dbReference type="Gene3D" id="1.25.40.10">
    <property type="entry name" value="Tetratricopeptide repeat domain"/>
    <property type="match status" value="1"/>
</dbReference>
<keyword evidence="6" id="KW-0479">Metal-binding</keyword>
<dbReference type="PANTHER" id="PTHR10869:SF244">
    <property type="entry name" value="PROLYL 4-HYDROXYLASE SUBUNIT ALPHA-2"/>
    <property type="match status" value="1"/>
</dbReference>
<dbReference type="GO" id="GO:0031418">
    <property type="term" value="F:L-ascorbic acid binding"/>
    <property type="evidence" value="ECO:0007669"/>
    <property type="project" value="UniProtKB-KW"/>
</dbReference>
<feature type="chain" id="PRO_5008904540" description="procollagen-proline 4-dioxygenase" evidence="14">
    <location>
        <begin position="24"/>
        <end position="679"/>
    </location>
</feature>
<feature type="domain" description="Fe2OG dioxygenase" evidence="15">
    <location>
        <begin position="553"/>
        <end position="664"/>
    </location>
</feature>
<evidence type="ECO:0000259" key="15">
    <source>
        <dbReference type="PROSITE" id="PS51471"/>
    </source>
</evidence>
<evidence type="ECO:0000256" key="10">
    <source>
        <dbReference type="ARBA" id="ARBA00023002"/>
    </source>
</evidence>
<evidence type="ECO:0000256" key="7">
    <source>
        <dbReference type="ARBA" id="ARBA00022824"/>
    </source>
</evidence>
<dbReference type="InterPro" id="IPR006620">
    <property type="entry name" value="Pro_4_hyd_alph"/>
</dbReference>
<dbReference type="EC" id="1.14.11.2" evidence="5"/>
<dbReference type="OrthoDB" id="420380at2759"/>
<dbReference type="GO" id="GO:0004656">
    <property type="term" value="F:procollagen-proline 4-dioxygenase activity"/>
    <property type="evidence" value="ECO:0007669"/>
    <property type="project" value="UniProtKB-EC"/>
</dbReference>
<dbReference type="STRING" id="48709.A0A1D2MU57"/>
<evidence type="ECO:0000313" key="16">
    <source>
        <dbReference type="EMBL" id="ODM96546.1"/>
    </source>
</evidence>
<dbReference type="InterPro" id="IPR011990">
    <property type="entry name" value="TPR-like_helical_dom_sf"/>
</dbReference>
<feature type="signal peptide" evidence="14">
    <location>
        <begin position="1"/>
        <end position="23"/>
    </location>
</feature>
<evidence type="ECO:0000256" key="6">
    <source>
        <dbReference type="ARBA" id="ARBA00022723"/>
    </source>
</evidence>
<evidence type="ECO:0000256" key="3">
    <source>
        <dbReference type="ARBA" id="ARBA00004319"/>
    </source>
</evidence>
<organism evidence="16 17">
    <name type="scientific">Orchesella cincta</name>
    <name type="common">Springtail</name>
    <name type="synonym">Podura cincta</name>
    <dbReference type="NCBI Taxonomy" id="48709"/>
    <lineage>
        <taxon>Eukaryota</taxon>
        <taxon>Metazoa</taxon>
        <taxon>Ecdysozoa</taxon>
        <taxon>Arthropoda</taxon>
        <taxon>Hexapoda</taxon>
        <taxon>Collembola</taxon>
        <taxon>Entomobryomorpha</taxon>
        <taxon>Entomobryoidea</taxon>
        <taxon>Orchesellidae</taxon>
        <taxon>Orchesellinae</taxon>
        <taxon>Orchesella</taxon>
    </lineage>
</organism>
<evidence type="ECO:0000256" key="4">
    <source>
        <dbReference type="ARBA" id="ARBA00006511"/>
    </source>
</evidence>
<keyword evidence="17" id="KW-1185">Reference proteome</keyword>
<evidence type="ECO:0000313" key="17">
    <source>
        <dbReference type="Proteomes" id="UP000094527"/>
    </source>
</evidence>
<evidence type="ECO:0000256" key="9">
    <source>
        <dbReference type="ARBA" id="ARBA00022964"/>
    </source>
</evidence>
<dbReference type="Pfam" id="PF08336">
    <property type="entry name" value="P4Ha_N"/>
    <property type="match status" value="1"/>
</dbReference>
<dbReference type="InterPro" id="IPR013547">
    <property type="entry name" value="P4H_N"/>
</dbReference>
<evidence type="ECO:0000256" key="5">
    <source>
        <dbReference type="ARBA" id="ARBA00012269"/>
    </source>
</evidence>
<dbReference type="PANTHER" id="PTHR10869">
    <property type="entry name" value="PROLYL 4-HYDROXYLASE ALPHA SUBUNIT"/>
    <property type="match status" value="1"/>
</dbReference>
<protein>
    <recommendedName>
        <fullName evidence="5">procollagen-proline 4-dioxygenase</fullName>
        <ecNumber evidence="5">1.14.11.2</ecNumber>
    </recommendedName>
</protein>
<dbReference type="EMBL" id="LJIJ01000528">
    <property type="protein sequence ID" value="ODM96546.1"/>
    <property type="molecule type" value="Genomic_DNA"/>
</dbReference>
<gene>
    <name evidence="16" type="ORF">Ocin01_10141</name>
</gene>
<dbReference type="GO" id="GO:0005506">
    <property type="term" value="F:iron ion binding"/>
    <property type="evidence" value="ECO:0007669"/>
    <property type="project" value="InterPro"/>
</dbReference>
<evidence type="ECO:0000256" key="13">
    <source>
        <dbReference type="SAM" id="MobiDB-lite"/>
    </source>
</evidence>
<dbReference type="InterPro" id="IPR045054">
    <property type="entry name" value="P4HA-like"/>
</dbReference>
<evidence type="ECO:0000256" key="2">
    <source>
        <dbReference type="ARBA" id="ARBA00002035"/>
    </source>
</evidence>
<accession>A0A1D2MU57</accession>
<keyword evidence="8" id="KW-0847">Vitamin C</keyword>
<dbReference type="GO" id="GO:0005788">
    <property type="term" value="C:endoplasmic reticulum lumen"/>
    <property type="evidence" value="ECO:0007669"/>
    <property type="project" value="UniProtKB-SubCell"/>
</dbReference>
<dbReference type="Pfam" id="PF13640">
    <property type="entry name" value="2OG-FeII_Oxy_3"/>
    <property type="match status" value="1"/>
</dbReference>
<evidence type="ECO:0000256" key="11">
    <source>
        <dbReference type="ARBA" id="ARBA00023004"/>
    </source>
</evidence>